<proteinExistence type="predicted"/>
<keyword evidence="3" id="KW-1185">Reference proteome</keyword>
<feature type="coiled-coil region" evidence="1">
    <location>
        <begin position="132"/>
        <end position="159"/>
    </location>
</feature>
<dbReference type="Proteomes" id="UP000298416">
    <property type="component" value="Unassembled WGS sequence"/>
</dbReference>
<comment type="caution">
    <text evidence="2">The sequence shown here is derived from an EMBL/GenBank/DDBJ whole genome shotgun (WGS) entry which is preliminary data.</text>
</comment>
<accession>A0A8X8YHC6</accession>
<name>A0A8X8YHC6_SALSN</name>
<evidence type="ECO:0000313" key="3">
    <source>
        <dbReference type="Proteomes" id="UP000298416"/>
    </source>
</evidence>
<keyword evidence="1" id="KW-0175">Coiled coil</keyword>
<organism evidence="2">
    <name type="scientific">Salvia splendens</name>
    <name type="common">Scarlet sage</name>
    <dbReference type="NCBI Taxonomy" id="180675"/>
    <lineage>
        <taxon>Eukaryota</taxon>
        <taxon>Viridiplantae</taxon>
        <taxon>Streptophyta</taxon>
        <taxon>Embryophyta</taxon>
        <taxon>Tracheophyta</taxon>
        <taxon>Spermatophyta</taxon>
        <taxon>Magnoliopsida</taxon>
        <taxon>eudicotyledons</taxon>
        <taxon>Gunneridae</taxon>
        <taxon>Pentapetalae</taxon>
        <taxon>asterids</taxon>
        <taxon>lamiids</taxon>
        <taxon>Lamiales</taxon>
        <taxon>Lamiaceae</taxon>
        <taxon>Nepetoideae</taxon>
        <taxon>Mentheae</taxon>
        <taxon>Salviinae</taxon>
        <taxon>Salvia</taxon>
        <taxon>Salvia subgen. Calosphace</taxon>
        <taxon>core Calosphace</taxon>
    </lineage>
</organism>
<evidence type="ECO:0000256" key="1">
    <source>
        <dbReference type="SAM" id="Coils"/>
    </source>
</evidence>
<gene>
    <name evidence="2" type="ORF">SASPL_104329</name>
</gene>
<evidence type="ECO:0000313" key="2">
    <source>
        <dbReference type="EMBL" id="KAG6432743.1"/>
    </source>
</evidence>
<dbReference type="AlphaFoldDB" id="A0A8X8YHC6"/>
<dbReference type="EMBL" id="PNBA02000002">
    <property type="protein sequence ID" value="KAG6432743.1"/>
    <property type="molecule type" value="Genomic_DNA"/>
</dbReference>
<reference evidence="2" key="2">
    <citation type="submission" date="2020-08" db="EMBL/GenBank/DDBJ databases">
        <title>Plant Genome Project.</title>
        <authorList>
            <person name="Zhang R.-G."/>
        </authorList>
    </citation>
    <scope>NUCLEOTIDE SEQUENCE</scope>
    <source>
        <strain evidence="2">Huo1</strain>
        <tissue evidence="2">Leaf</tissue>
    </source>
</reference>
<sequence length="277" mass="29319">MAKRGRPRSQASQDADKQLIVHIDDAVDDIIPVALEACVSTGGVQAPKPDGRASFAPDVDQSVNEEYQGGATMSPLVGDVAGLEVPTDVLTSVAATHMEVVGGVCIQARASETGGVGETVHEPREITKGGIAKVCRTRAAKAKQNVEEAQKRAKCKQKHPQPKQTGIIIGGEETGAIGGEVLILAAAVRGKEKLKEVQTDGAGIVGVANVETAHVKKTSSALSSPFNERAVRITAKANSNDKELYFWVFSTAETHENIWFAFFVVLLDLNMLNLLVG</sequence>
<protein>
    <submittedName>
        <fullName evidence="2">Uncharacterized protein</fullName>
    </submittedName>
</protein>
<reference evidence="2" key="1">
    <citation type="submission" date="2018-01" db="EMBL/GenBank/DDBJ databases">
        <authorList>
            <person name="Mao J.F."/>
        </authorList>
    </citation>
    <scope>NUCLEOTIDE SEQUENCE</scope>
    <source>
        <strain evidence="2">Huo1</strain>
        <tissue evidence="2">Leaf</tissue>
    </source>
</reference>